<dbReference type="PANTHER" id="PTHR44858:SF1">
    <property type="entry name" value="UDP-N-ACETYLGLUCOSAMINE--PEPTIDE N-ACETYLGLUCOSAMINYLTRANSFERASE SPINDLY-RELATED"/>
    <property type="match status" value="1"/>
</dbReference>
<dbReference type="EMBL" id="JAGYVZ010000002">
    <property type="protein sequence ID" value="MBS7230074.1"/>
    <property type="molecule type" value="Genomic_DNA"/>
</dbReference>
<evidence type="ECO:0000256" key="3">
    <source>
        <dbReference type="PROSITE-ProRule" id="PRU00339"/>
    </source>
</evidence>
<dbReference type="PANTHER" id="PTHR44858">
    <property type="entry name" value="TETRATRICOPEPTIDE REPEAT PROTEIN 6"/>
    <property type="match status" value="1"/>
</dbReference>
<feature type="repeat" description="TPR" evidence="3">
    <location>
        <begin position="13"/>
        <end position="46"/>
    </location>
</feature>
<dbReference type="Pfam" id="PF13424">
    <property type="entry name" value="TPR_12"/>
    <property type="match status" value="1"/>
</dbReference>
<protein>
    <submittedName>
        <fullName evidence="4">Tetratricopeptide repeat protein</fullName>
    </submittedName>
</protein>
<dbReference type="InterPro" id="IPR050498">
    <property type="entry name" value="Ycf3"/>
</dbReference>
<proteinExistence type="predicted"/>
<gene>
    <name evidence="4" type="ORF">KHA90_03470</name>
</gene>
<organism evidence="4 5">
    <name type="scientific">Flavobacterium psychroterrae</name>
    <dbReference type="NCBI Taxonomy" id="2133767"/>
    <lineage>
        <taxon>Bacteria</taxon>
        <taxon>Pseudomonadati</taxon>
        <taxon>Bacteroidota</taxon>
        <taxon>Flavobacteriia</taxon>
        <taxon>Flavobacteriales</taxon>
        <taxon>Flavobacteriaceae</taxon>
        <taxon>Flavobacterium</taxon>
    </lineage>
</organism>
<dbReference type="SMART" id="SM00028">
    <property type="entry name" value="TPR"/>
    <property type="match status" value="12"/>
</dbReference>
<dbReference type="Pfam" id="PF12895">
    <property type="entry name" value="ANAPC3"/>
    <property type="match status" value="1"/>
</dbReference>
<dbReference type="PROSITE" id="PS50293">
    <property type="entry name" value="TPR_REGION"/>
    <property type="match status" value="2"/>
</dbReference>
<dbReference type="Proteomes" id="UP000722625">
    <property type="component" value="Unassembled WGS sequence"/>
</dbReference>
<dbReference type="Pfam" id="PF13181">
    <property type="entry name" value="TPR_8"/>
    <property type="match status" value="3"/>
</dbReference>
<dbReference type="RefSeq" id="WP_213295395.1">
    <property type="nucleotide sequence ID" value="NZ_JAGYVZ010000002.1"/>
</dbReference>
<accession>A0ABS5P709</accession>
<dbReference type="PROSITE" id="PS50005">
    <property type="entry name" value="TPR"/>
    <property type="match status" value="7"/>
</dbReference>
<feature type="repeat" description="TPR" evidence="3">
    <location>
        <begin position="117"/>
        <end position="150"/>
    </location>
</feature>
<dbReference type="InterPro" id="IPR011990">
    <property type="entry name" value="TPR-like_helical_dom_sf"/>
</dbReference>
<dbReference type="SUPFAM" id="SSF48452">
    <property type="entry name" value="TPR-like"/>
    <property type="match status" value="3"/>
</dbReference>
<evidence type="ECO:0000313" key="4">
    <source>
        <dbReference type="EMBL" id="MBS7230074.1"/>
    </source>
</evidence>
<keyword evidence="5" id="KW-1185">Reference proteome</keyword>
<name>A0ABS5P709_9FLAO</name>
<evidence type="ECO:0000256" key="2">
    <source>
        <dbReference type="ARBA" id="ARBA00022803"/>
    </source>
</evidence>
<dbReference type="Pfam" id="PF13414">
    <property type="entry name" value="TPR_11"/>
    <property type="match status" value="1"/>
</dbReference>
<dbReference type="InterPro" id="IPR019734">
    <property type="entry name" value="TPR_rpt"/>
</dbReference>
<keyword evidence="1" id="KW-0677">Repeat</keyword>
<dbReference type="Gene3D" id="1.25.40.10">
    <property type="entry name" value="Tetratricopeptide repeat domain"/>
    <property type="match status" value="5"/>
</dbReference>
<sequence>MNAQLSVKKEKELTEYLQSGFNYLKTNQTKEAVQQYKKALKIDPSNYNAYYNLGLIYAKTKQFDEALAIADEALLKCSEDSGSLYILKANCLSDMGRYEEALPLFLKDLQSASGDSSKVNYNLGYTYAKLKDYQNALIYLKRFIEVESIKGSNCNDAYFYVGTCYMELNDYSVAVDYFDLALIDSKFYSYYYNKAEALSKLKRNDEAIAVISEGIINNPNKEVLYHKRYQIYRELKQKDKSFEDLKKAYSINPNEGDVLFDMGSYYSEDNRMDDAIKCYHKCISLNNNLTGAYNNLANIYKENKLKSDSAEFYYKKAIEILPSEASFYYNFASYYKNIGKYDEAIKLYKKTVELNPNLSSAYKNMGIVYSLMKETDEAIKSVHEALKIDSDDGNNALLASLYFDKLDYENTIVYATKALRIDKKRISTNEVLNMRAVSRQILGDYKNALYDYLEIFSSYNPAEKKEAASILSNIGYCYLEDNQLQNSLKYFSESVNSSSEIDQLIGLFTVQYLLNNKEAFKVTLSKAIAVEPKLKQGFKGIEMLESDGYFYTEKHKKTLKKILMF</sequence>
<evidence type="ECO:0000313" key="5">
    <source>
        <dbReference type="Proteomes" id="UP000722625"/>
    </source>
</evidence>
<keyword evidence="2 3" id="KW-0802">TPR repeat</keyword>
<feature type="repeat" description="TPR" evidence="3">
    <location>
        <begin position="359"/>
        <end position="392"/>
    </location>
</feature>
<reference evidence="4 5" key="1">
    <citation type="journal article" date="2018" name="Int. J. Syst. Evol. Microbiol.">
        <title>Flavobacterium chryseum sp. nov. and Flavobacterium psychroterrae sp. nov., novel environmental bacteria isolated from Antarctica.</title>
        <authorList>
            <person name="Kralova S."/>
            <person name="Svec P."/>
            <person name="Busse H.J."/>
            <person name="Stankova E."/>
            <person name="Vaczi P."/>
            <person name="Sedlacek I."/>
        </authorList>
    </citation>
    <scope>NUCLEOTIDE SEQUENCE [LARGE SCALE GENOMIC DNA]</scope>
    <source>
        <strain evidence="4 5">CCM 8827</strain>
    </source>
</reference>
<feature type="repeat" description="TPR" evidence="3">
    <location>
        <begin position="47"/>
        <end position="80"/>
    </location>
</feature>
<feature type="repeat" description="TPR" evidence="3">
    <location>
        <begin position="155"/>
        <end position="188"/>
    </location>
</feature>
<feature type="repeat" description="TPR" evidence="3">
    <location>
        <begin position="256"/>
        <end position="289"/>
    </location>
</feature>
<evidence type="ECO:0000256" key="1">
    <source>
        <dbReference type="ARBA" id="ARBA00022737"/>
    </source>
</evidence>
<feature type="repeat" description="TPR" evidence="3">
    <location>
        <begin position="325"/>
        <end position="358"/>
    </location>
</feature>
<comment type="caution">
    <text evidence="4">The sequence shown here is derived from an EMBL/GenBank/DDBJ whole genome shotgun (WGS) entry which is preliminary data.</text>
</comment>